<dbReference type="InterPro" id="IPR011251">
    <property type="entry name" value="Luciferase-like_dom"/>
</dbReference>
<dbReference type="Gene3D" id="3.20.20.30">
    <property type="entry name" value="Luciferase-like domain"/>
    <property type="match status" value="1"/>
</dbReference>
<keyword evidence="7" id="KW-1185">Reference proteome</keyword>
<dbReference type="RefSeq" id="WP_100177113.1">
    <property type="nucleotide sequence ID" value="NZ_LFJC01000003.1"/>
</dbReference>
<dbReference type="SUPFAM" id="SSF51679">
    <property type="entry name" value="Bacterial luciferase-like"/>
    <property type="match status" value="1"/>
</dbReference>
<dbReference type="PANTHER" id="PTHR42847:SF4">
    <property type="entry name" value="ALKANESULFONATE MONOOXYGENASE-RELATED"/>
    <property type="match status" value="1"/>
</dbReference>
<comment type="caution">
    <text evidence="6">The sequence shown here is derived from an EMBL/GenBank/DDBJ whole genome shotgun (WGS) entry which is preliminary data.</text>
</comment>
<feature type="domain" description="Luciferase-like" evidence="5">
    <location>
        <begin position="17"/>
        <end position="337"/>
    </location>
</feature>
<keyword evidence="3" id="KW-0560">Oxidoreductase</keyword>
<dbReference type="AlphaFoldDB" id="A0A2M6UBC9"/>
<evidence type="ECO:0000256" key="4">
    <source>
        <dbReference type="ARBA" id="ARBA00023033"/>
    </source>
</evidence>
<organism evidence="6 7">
    <name type="scientific">Bradyrhizobium nitroreducens</name>
    <dbReference type="NCBI Taxonomy" id="709803"/>
    <lineage>
        <taxon>Bacteria</taxon>
        <taxon>Pseudomonadati</taxon>
        <taxon>Pseudomonadota</taxon>
        <taxon>Alphaproteobacteria</taxon>
        <taxon>Hyphomicrobiales</taxon>
        <taxon>Nitrobacteraceae</taxon>
        <taxon>Bradyrhizobium</taxon>
    </lineage>
</organism>
<keyword evidence="2" id="KW-0288">FMN</keyword>
<evidence type="ECO:0000313" key="6">
    <source>
        <dbReference type="EMBL" id="PIT01924.1"/>
    </source>
</evidence>
<dbReference type="InterPro" id="IPR036661">
    <property type="entry name" value="Luciferase-like_sf"/>
</dbReference>
<evidence type="ECO:0000256" key="2">
    <source>
        <dbReference type="ARBA" id="ARBA00022643"/>
    </source>
</evidence>
<protein>
    <submittedName>
        <fullName evidence="6">Alkanesulfonate monooxygenase</fullName>
    </submittedName>
</protein>
<proteinExistence type="predicted"/>
<evidence type="ECO:0000313" key="7">
    <source>
        <dbReference type="Proteomes" id="UP000228930"/>
    </source>
</evidence>
<dbReference type="Pfam" id="PF00296">
    <property type="entry name" value="Bac_luciferase"/>
    <property type="match status" value="1"/>
</dbReference>
<dbReference type="InterPro" id="IPR050172">
    <property type="entry name" value="SsuD_RutA_monooxygenase"/>
</dbReference>
<dbReference type="GO" id="GO:0008726">
    <property type="term" value="F:alkanesulfonate monooxygenase activity"/>
    <property type="evidence" value="ECO:0007669"/>
    <property type="project" value="TreeGrafter"/>
</dbReference>
<gene>
    <name evidence="6" type="ORF">TSA1_14925</name>
</gene>
<dbReference type="Proteomes" id="UP000228930">
    <property type="component" value="Unassembled WGS sequence"/>
</dbReference>
<reference evidence="6 7" key="1">
    <citation type="submission" date="2015-06" db="EMBL/GenBank/DDBJ databases">
        <title>Comparative genome analysis of nirS-carrying Bradyrhizobium sp. strains.</title>
        <authorList>
            <person name="Ishii S."/>
            <person name="Jang J."/>
            <person name="Nishizawa T."/>
            <person name="Senoo K."/>
        </authorList>
    </citation>
    <scope>NUCLEOTIDE SEQUENCE [LARGE SCALE GENOMIC DNA]</scope>
    <source>
        <strain evidence="6 7">TSA1</strain>
    </source>
</reference>
<evidence type="ECO:0000256" key="1">
    <source>
        <dbReference type="ARBA" id="ARBA00022630"/>
    </source>
</evidence>
<evidence type="ECO:0000259" key="5">
    <source>
        <dbReference type="Pfam" id="PF00296"/>
    </source>
</evidence>
<dbReference type="PANTHER" id="PTHR42847">
    <property type="entry name" value="ALKANESULFONATE MONOOXYGENASE"/>
    <property type="match status" value="1"/>
</dbReference>
<dbReference type="EMBL" id="LFJC01000003">
    <property type="protein sequence ID" value="PIT01924.1"/>
    <property type="molecule type" value="Genomic_DNA"/>
</dbReference>
<dbReference type="GO" id="GO:0046306">
    <property type="term" value="P:alkanesulfonate catabolic process"/>
    <property type="evidence" value="ECO:0007669"/>
    <property type="project" value="TreeGrafter"/>
</dbReference>
<evidence type="ECO:0000256" key="3">
    <source>
        <dbReference type="ARBA" id="ARBA00023002"/>
    </source>
</evidence>
<accession>A0A2M6UBC9</accession>
<keyword evidence="4 6" id="KW-0503">Monooxygenase</keyword>
<sequence>MSNNPLFNSNKLKLGIFGTNGKGGAQTLAPEQYKPTWKNSVDTATMADRAGFEAIVAYARWKGYIPGRPNHASGIVLDPFTWAAGVAQATSYSAIFATSHAPTVHPITCAKQCATIDIISGGRFGLNVVGGWNRPELEMFGAPLKEHDARYDHLGEWLEVIQRMWNEEEEFDFTGEFYKVVRGASMPKPLQRPRPPIMNAGGSPRGMRFACEHADMAFVILRSNDPEICRKQIDEYKQMAKDEFGREIQVWTYCPVVQRDTRKEAEAYLRYYAVELEDKESVDAWSKGLAAETKIVSPEQMSDFRIRFAAGAGGNILLGTADDIADQLQVFNQAGLDGVLCTWVDFHDGIERFARDVFPILEGRGLRKPHESNERS</sequence>
<keyword evidence="1" id="KW-0285">Flavoprotein</keyword>
<name>A0A2M6UBC9_9BRAD</name>